<sequence length="79" mass="8541">MRSPCTGSRPAVVTIHAHVALSPCTVLTIPERSNNYGTRTAISSLTQPPFVFRSTLRSSASYGFHSNIGWFSASAHFNS</sequence>
<protein>
    <submittedName>
        <fullName evidence="1">Uncharacterized protein</fullName>
    </submittedName>
</protein>
<dbReference type="EMBL" id="GBRH01193910">
    <property type="protein sequence ID" value="JAE03986.1"/>
    <property type="molecule type" value="Transcribed_RNA"/>
</dbReference>
<proteinExistence type="predicted"/>
<evidence type="ECO:0000313" key="1">
    <source>
        <dbReference type="EMBL" id="JAE03986.1"/>
    </source>
</evidence>
<dbReference type="AlphaFoldDB" id="A0A0A9F1F8"/>
<organism evidence="1">
    <name type="scientific">Arundo donax</name>
    <name type="common">Giant reed</name>
    <name type="synonym">Donax arundinaceus</name>
    <dbReference type="NCBI Taxonomy" id="35708"/>
    <lineage>
        <taxon>Eukaryota</taxon>
        <taxon>Viridiplantae</taxon>
        <taxon>Streptophyta</taxon>
        <taxon>Embryophyta</taxon>
        <taxon>Tracheophyta</taxon>
        <taxon>Spermatophyta</taxon>
        <taxon>Magnoliopsida</taxon>
        <taxon>Liliopsida</taxon>
        <taxon>Poales</taxon>
        <taxon>Poaceae</taxon>
        <taxon>PACMAD clade</taxon>
        <taxon>Arundinoideae</taxon>
        <taxon>Arundineae</taxon>
        <taxon>Arundo</taxon>
    </lineage>
</organism>
<reference evidence="1" key="1">
    <citation type="submission" date="2014-09" db="EMBL/GenBank/DDBJ databases">
        <authorList>
            <person name="Magalhaes I.L.F."/>
            <person name="Oliveira U."/>
            <person name="Santos F.R."/>
            <person name="Vidigal T.H.D.A."/>
            <person name="Brescovit A.D."/>
            <person name="Santos A.J."/>
        </authorList>
    </citation>
    <scope>NUCLEOTIDE SEQUENCE</scope>
    <source>
        <tissue evidence="1">Shoot tissue taken approximately 20 cm above the soil surface</tissue>
    </source>
</reference>
<accession>A0A0A9F1F8</accession>
<reference evidence="1" key="2">
    <citation type="journal article" date="2015" name="Data Brief">
        <title>Shoot transcriptome of the giant reed, Arundo donax.</title>
        <authorList>
            <person name="Barrero R.A."/>
            <person name="Guerrero F.D."/>
            <person name="Moolhuijzen P."/>
            <person name="Goolsby J.A."/>
            <person name="Tidwell J."/>
            <person name="Bellgard S.E."/>
            <person name="Bellgard M.I."/>
        </authorList>
    </citation>
    <scope>NUCLEOTIDE SEQUENCE</scope>
    <source>
        <tissue evidence="1">Shoot tissue taken approximately 20 cm above the soil surface</tissue>
    </source>
</reference>
<name>A0A0A9F1F8_ARUDO</name>